<evidence type="ECO:0000313" key="2">
    <source>
        <dbReference type="EMBL" id="KAK8728197.1"/>
    </source>
</evidence>
<gene>
    <name evidence="2" type="ORF">OTU49_009162</name>
</gene>
<dbReference type="AlphaFoldDB" id="A0AAW0WB53"/>
<proteinExistence type="predicted"/>
<name>A0AAW0WB53_CHEQU</name>
<dbReference type="Proteomes" id="UP001445076">
    <property type="component" value="Unassembled WGS sequence"/>
</dbReference>
<feature type="compositionally biased region" description="Basic and acidic residues" evidence="1">
    <location>
        <begin position="93"/>
        <end position="110"/>
    </location>
</feature>
<accession>A0AAW0WB53</accession>
<dbReference type="EMBL" id="JARKIK010000072">
    <property type="protein sequence ID" value="KAK8728197.1"/>
    <property type="molecule type" value="Genomic_DNA"/>
</dbReference>
<reference evidence="2 3" key="1">
    <citation type="journal article" date="2024" name="BMC Genomics">
        <title>Genome assembly of redclaw crayfish (Cherax quadricarinatus) provides insights into its immune adaptation and hypoxia tolerance.</title>
        <authorList>
            <person name="Liu Z."/>
            <person name="Zheng J."/>
            <person name="Li H."/>
            <person name="Fang K."/>
            <person name="Wang S."/>
            <person name="He J."/>
            <person name="Zhou D."/>
            <person name="Weng S."/>
            <person name="Chi M."/>
            <person name="Gu Z."/>
            <person name="He J."/>
            <person name="Li F."/>
            <person name="Wang M."/>
        </authorList>
    </citation>
    <scope>NUCLEOTIDE SEQUENCE [LARGE SCALE GENOMIC DNA]</scope>
    <source>
        <strain evidence="2">ZL_2023a</strain>
    </source>
</reference>
<feature type="non-terminal residue" evidence="2">
    <location>
        <position position="1"/>
    </location>
</feature>
<feature type="region of interest" description="Disordered" evidence="1">
    <location>
        <begin position="1"/>
        <end position="128"/>
    </location>
</feature>
<organism evidence="2 3">
    <name type="scientific">Cherax quadricarinatus</name>
    <name type="common">Australian red claw crayfish</name>
    <dbReference type="NCBI Taxonomy" id="27406"/>
    <lineage>
        <taxon>Eukaryota</taxon>
        <taxon>Metazoa</taxon>
        <taxon>Ecdysozoa</taxon>
        <taxon>Arthropoda</taxon>
        <taxon>Crustacea</taxon>
        <taxon>Multicrustacea</taxon>
        <taxon>Malacostraca</taxon>
        <taxon>Eumalacostraca</taxon>
        <taxon>Eucarida</taxon>
        <taxon>Decapoda</taxon>
        <taxon>Pleocyemata</taxon>
        <taxon>Astacidea</taxon>
        <taxon>Parastacoidea</taxon>
        <taxon>Parastacidae</taxon>
        <taxon>Cherax</taxon>
    </lineage>
</organism>
<sequence length="128" mass="15327">RPVDTAARERQIEEKLRKLDGVKDEPRRFERRDDRREEAREDRRDFRRENYNSDTQNDRQVDQRDGRMERKPNIANSRERKSDDDYGNGCRGTENHDLPPRRGKLIKEDEPILDTTNKFAGLDLEAED</sequence>
<protein>
    <submittedName>
        <fullName evidence="2">Uncharacterized protein</fullName>
    </submittedName>
</protein>
<comment type="caution">
    <text evidence="2">The sequence shown here is derived from an EMBL/GenBank/DDBJ whole genome shotgun (WGS) entry which is preliminary data.</text>
</comment>
<evidence type="ECO:0000313" key="3">
    <source>
        <dbReference type="Proteomes" id="UP001445076"/>
    </source>
</evidence>
<evidence type="ECO:0000256" key="1">
    <source>
        <dbReference type="SAM" id="MobiDB-lite"/>
    </source>
</evidence>
<keyword evidence="3" id="KW-1185">Reference proteome</keyword>
<feature type="compositionally biased region" description="Basic and acidic residues" evidence="1">
    <location>
        <begin position="1"/>
        <end position="84"/>
    </location>
</feature>